<protein>
    <submittedName>
        <fullName evidence="7">DEAD-box ATP-dependent RNA helicase 36</fullName>
    </submittedName>
</protein>
<dbReference type="GO" id="GO:0005829">
    <property type="term" value="C:cytosol"/>
    <property type="evidence" value="ECO:0007669"/>
    <property type="project" value="TreeGrafter"/>
</dbReference>
<feature type="non-terminal residue" evidence="7">
    <location>
        <position position="1"/>
    </location>
</feature>
<feature type="compositionally biased region" description="Basic residues" evidence="5">
    <location>
        <begin position="265"/>
        <end position="274"/>
    </location>
</feature>
<dbReference type="PANTHER" id="PTHR47959">
    <property type="entry name" value="ATP-DEPENDENT RNA HELICASE RHLE-RELATED"/>
    <property type="match status" value="1"/>
</dbReference>
<sequence>FPNCRDCHRLSLMLEVLDQETAALYSFRSQAQRLEALHQFKSGKVSILLATDVASRGLDIPTVDLVINYDVPRFPRDYIHRVGRTARAGRGGLAMSLVTQNDVDLIHEIEDLIERQLEMIEYKESEVLSVMKKVFSAKNVAEMKMMDDGFEEKAKERKKQKLKMLAEKGLLKKKSKKRKRNKEFAEEGKEQKEEVFSAKNVAEMKMMNEGGIEEKAKEGGKQKLKMPTEKGLLKKKKLKERNKEFATEVKKQKKEVEALEDIATPKKRSKKRQTQRQNMNRAKTFLAIGEGTIFGFVAN</sequence>
<name>A0A371EY46_MUCPR</name>
<gene>
    <name evidence="7" type="primary">RH36</name>
    <name evidence="7" type="ORF">CR513_49768</name>
</gene>
<evidence type="ECO:0000256" key="1">
    <source>
        <dbReference type="ARBA" id="ARBA00022741"/>
    </source>
</evidence>
<dbReference type="AlphaFoldDB" id="A0A371EY46"/>
<proteinExistence type="predicted"/>
<feature type="region of interest" description="Disordered" evidence="5">
    <location>
        <begin position="213"/>
        <end position="237"/>
    </location>
</feature>
<evidence type="ECO:0000256" key="2">
    <source>
        <dbReference type="ARBA" id="ARBA00022801"/>
    </source>
</evidence>
<evidence type="ECO:0000256" key="4">
    <source>
        <dbReference type="ARBA" id="ARBA00022840"/>
    </source>
</evidence>
<evidence type="ECO:0000256" key="5">
    <source>
        <dbReference type="SAM" id="MobiDB-lite"/>
    </source>
</evidence>
<dbReference type="PANTHER" id="PTHR47959:SF24">
    <property type="entry name" value="ATP-DEPENDENT RNA HELICASE"/>
    <property type="match status" value="1"/>
</dbReference>
<dbReference type="OrthoDB" id="10261904at2759"/>
<keyword evidence="3 7" id="KW-0347">Helicase</keyword>
<dbReference type="Gene3D" id="3.40.50.300">
    <property type="entry name" value="P-loop containing nucleotide triphosphate hydrolases"/>
    <property type="match status" value="1"/>
</dbReference>
<reference evidence="7" key="1">
    <citation type="submission" date="2018-05" db="EMBL/GenBank/DDBJ databases">
        <title>Draft genome of Mucuna pruriens seed.</title>
        <authorList>
            <person name="Nnadi N.E."/>
            <person name="Vos R."/>
            <person name="Hasami M.H."/>
            <person name="Devisetty U.K."/>
            <person name="Aguiy J.C."/>
        </authorList>
    </citation>
    <scope>NUCLEOTIDE SEQUENCE [LARGE SCALE GENOMIC DNA]</scope>
    <source>
        <strain evidence="7">JCA_2017</strain>
    </source>
</reference>
<dbReference type="PROSITE" id="PS51194">
    <property type="entry name" value="HELICASE_CTER"/>
    <property type="match status" value="1"/>
</dbReference>
<dbReference type="InterPro" id="IPR050079">
    <property type="entry name" value="DEAD_box_RNA_helicase"/>
</dbReference>
<accession>A0A371EY46</accession>
<keyword evidence="1" id="KW-0547">Nucleotide-binding</keyword>
<dbReference type="SMART" id="SM00490">
    <property type="entry name" value="HELICc"/>
    <property type="match status" value="1"/>
</dbReference>
<dbReference type="SUPFAM" id="SSF52540">
    <property type="entry name" value="P-loop containing nucleoside triphosphate hydrolases"/>
    <property type="match status" value="1"/>
</dbReference>
<dbReference type="GO" id="GO:0016787">
    <property type="term" value="F:hydrolase activity"/>
    <property type="evidence" value="ECO:0007669"/>
    <property type="project" value="UniProtKB-KW"/>
</dbReference>
<evidence type="ECO:0000313" key="7">
    <source>
        <dbReference type="EMBL" id="RDX70931.1"/>
    </source>
</evidence>
<keyword evidence="2" id="KW-0378">Hydrolase</keyword>
<evidence type="ECO:0000313" key="8">
    <source>
        <dbReference type="Proteomes" id="UP000257109"/>
    </source>
</evidence>
<dbReference type="InterPro" id="IPR027417">
    <property type="entry name" value="P-loop_NTPase"/>
</dbReference>
<dbReference type="EMBL" id="QJKJ01011525">
    <property type="protein sequence ID" value="RDX70931.1"/>
    <property type="molecule type" value="Genomic_DNA"/>
</dbReference>
<keyword evidence="4" id="KW-0067">ATP-binding</keyword>
<dbReference type="GO" id="GO:0005524">
    <property type="term" value="F:ATP binding"/>
    <property type="evidence" value="ECO:0007669"/>
    <property type="project" value="UniProtKB-KW"/>
</dbReference>
<evidence type="ECO:0000259" key="6">
    <source>
        <dbReference type="PROSITE" id="PS51194"/>
    </source>
</evidence>
<dbReference type="Pfam" id="PF00271">
    <property type="entry name" value="Helicase_C"/>
    <property type="match status" value="1"/>
</dbReference>
<organism evidence="7 8">
    <name type="scientific">Mucuna pruriens</name>
    <name type="common">Velvet bean</name>
    <name type="synonym">Dolichos pruriens</name>
    <dbReference type="NCBI Taxonomy" id="157652"/>
    <lineage>
        <taxon>Eukaryota</taxon>
        <taxon>Viridiplantae</taxon>
        <taxon>Streptophyta</taxon>
        <taxon>Embryophyta</taxon>
        <taxon>Tracheophyta</taxon>
        <taxon>Spermatophyta</taxon>
        <taxon>Magnoliopsida</taxon>
        <taxon>eudicotyledons</taxon>
        <taxon>Gunneridae</taxon>
        <taxon>Pentapetalae</taxon>
        <taxon>rosids</taxon>
        <taxon>fabids</taxon>
        <taxon>Fabales</taxon>
        <taxon>Fabaceae</taxon>
        <taxon>Papilionoideae</taxon>
        <taxon>50 kb inversion clade</taxon>
        <taxon>NPAAA clade</taxon>
        <taxon>indigoferoid/millettioid clade</taxon>
        <taxon>Phaseoleae</taxon>
        <taxon>Mucuna</taxon>
    </lineage>
</organism>
<dbReference type="STRING" id="157652.A0A371EY46"/>
<feature type="compositionally biased region" description="Basic and acidic residues" evidence="5">
    <location>
        <begin position="213"/>
        <end position="232"/>
    </location>
</feature>
<dbReference type="Proteomes" id="UP000257109">
    <property type="component" value="Unassembled WGS sequence"/>
</dbReference>
<dbReference type="InterPro" id="IPR001650">
    <property type="entry name" value="Helicase_C-like"/>
</dbReference>
<dbReference type="GO" id="GO:0003724">
    <property type="term" value="F:RNA helicase activity"/>
    <property type="evidence" value="ECO:0007669"/>
    <property type="project" value="TreeGrafter"/>
</dbReference>
<feature type="domain" description="Helicase C-terminal" evidence="6">
    <location>
        <begin position="1"/>
        <end position="128"/>
    </location>
</feature>
<comment type="caution">
    <text evidence="7">The sequence shown here is derived from an EMBL/GenBank/DDBJ whole genome shotgun (WGS) entry which is preliminary data.</text>
</comment>
<feature type="region of interest" description="Disordered" evidence="5">
    <location>
        <begin position="256"/>
        <end position="280"/>
    </location>
</feature>
<keyword evidence="8" id="KW-1185">Reference proteome</keyword>
<dbReference type="CDD" id="cd18787">
    <property type="entry name" value="SF2_C_DEAD"/>
    <property type="match status" value="1"/>
</dbReference>
<evidence type="ECO:0000256" key="3">
    <source>
        <dbReference type="ARBA" id="ARBA00022806"/>
    </source>
</evidence>